<dbReference type="FunFam" id="1.20.80.10:FF:000014">
    <property type="entry name" value="Tyrosine-protein phosphatase non-receptor type"/>
    <property type="match status" value="1"/>
</dbReference>
<evidence type="ECO:0000256" key="10">
    <source>
        <dbReference type="SAM" id="MobiDB-lite"/>
    </source>
</evidence>
<evidence type="ECO:0000256" key="2">
    <source>
        <dbReference type="ARBA" id="ARBA00004282"/>
    </source>
</evidence>
<dbReference type="GO" id="GO:0005856">
    <property type="term" value="C:cytoskeleton"/>
    <property type="evidence" value="ECO:0007669"/>
    <property type="project" value="UniProtKB-SubCell"/>
</dbReference>
<dbReference type="GO" id="GO:0048666">
    <property type="term" value="P:neuron development"/>
    <property type="evidence" value="ECO:0007669"/>
    <property type="project" value="UniProtKB-ARBA"/>
</dbReference>
<evidence type="ECO:0000256" key="1">
    <source>
        <dbReference type="ARBA" id="ARBA00004245"/>
    </source>
</evidence>
<feature type="domain" description="FERM" evidence="13">
    <location>
        <begin position="43"/>
        <end position="334"/>
    </location>
</feature>
<dbReference type="FunFam" id="3.10.20.90:FF:000039">
    <property type="entry name" value="Tyrosine-protein phosphatase non-receptor type"/>
    <property type="match status" value="1"/>
</dbReference>
<evidence type="ECO:0000256" key="3">
    <source>
        <dbReference type="ARBA" id="ARBA00009649"/>
    </source>
</evidence>
<dbReference type="InterPro" id="IPR000299">
    <property type="entry name" value="FERM_domain"/>
</dbReference>
<dbReference type="PRINTS" id="PR00935">
    <property type="entry name" value="BAND41"/>
</dbReference>
<dbReference type="InterPro" id="IPR011993">
    <property type="entry name" value="PH-like_dom_sf"/>
</dbReference>
<dbReference type="InterPro" id="IPR014352">
    <property type="entry name" value="FERM/acyl-CoA-bd_prot_sf"/>
</dbReference>
<dbReference type="Proteomes" id="UP000595437">
    <property type="component" value="Chromosome 1"/>
</dbReference>
<dbReference type="PROSITE" id="PS50057">
    <property type="entry name" value="FERM_3"/>
    <property type="match status" value="1"/>
</dbReference>
<reference evidence="15" key="1">
    <citation type="submission" date="2021-01" db="EMBL/GenBank/DDBJ databases">
        <title>Caligus Genome Assembly.</title>
        <authorList>
            <person name="Gallardo-Escarate C."/>
        </authorList>
    </citation>
    <scope>NUCLEOTIDE SEQUENCE [LARGE SCALE GENOMIC DNA]</scope>
</reference>
<dbReference type="InterPro" id="IPR029071">
    <property type="entry name" value="Ubiquitin-like_domsf"/>
</dbReference>
<accession>A0A7T8QUY8</accession>
<dbReference type="EMBL" id="CP045890">
    <property type="protein sequence ID" value="QQP56013.1"/>
    <property type="molecule type" value="Genomic_DNA"/>
</dbReference>
<dbReference type="SUPFAM" id="SSF50729">
    <property type="entry name" value="PH domain-like"/>
    <property type="match status" value="1"/>
</dbReference>
<protein>
    <recommendedName>
        <fullName evidence="4">protein-tyrosine-phosphatase</fullName>
        <ecNumber evidence="4">3.1.3.48</ecNumber>
    </recommendedName>
</protein>
<dbReference type="InterPro" id="IPR016130">
    <property type="entry name" value="Tyr_Pase_AS"/>
</dbReference>
<dbReference type="Pfam" id="PF00373">
    <property type="entry name" value="FERM_M"/>
    <property type="match status" value="1"/>
</dbReference>
<organism evidence="14 15">
    <name type="scientific">Caligus rogercresseyi</name>
    <name type="common">Sea louse</name>
    <dbReference type="NCBI Taxonomy" id="217165"/>
    <lineage>
        <taxon>Eukaryota</taxon>
        <taxon>Metazoa</taxon>
        <taxon>Ecdysozoa</taxon>
        <taxon>Arthropoda</taxon>
        <taxon>Crustacea</taxon>
        <taxon>Multicrustacea</taxon>
        <taxon>Hexanauplia</taxon>
        <taxon>Copepoda</taxon>
        <taxon>Siphonostomatoida</taxon>
        <taxon>Caligidae</taxon>
        <taxon>Caligus</taxon>
    </lineage>
</organism>
<evidence type="ECO:0000256" key="4">
    <source>
        <dbReference type="ARBA" id="ARBA00013064"/>
    </source>
</evidence>
<dbReference type="CDD" id="cd17099">
    <property type="entry name" value="FERM_F1_PTPN14_like"/>
    <property type="match status" value="1"/>
</dbReference>
<feature type="non-terminal residue" evidence="14">
    <location>
        <position position="1047"/>
    </location>
</feature>
<evidence type="ECO:0000259" key="12">
    <source>
        <dbReference type="PROSITE" id="PS50056"/>
    </source>
</evidence>
<keyword evidence="5" id="KW-0963">Cytoplasm</keyword>
<dbReference type="OrthoDB" id="10012364at2759"/>
<dbReference type="InterPro" id="IPR003595">
    <property type="entry name" value="Tyr_Pase_cat"/>
</dbReference>
<evidence type="ECO:0000259" key="13">
    <source>
        <dbReference type="PROSITE" id="PS50057"/>
    </source>
</evidence>
<dbReference type="Pfam" id="PF09380">
    <property type="entry name" value="FERM_C"/>
    <property type="match status" value="1"/>
</dbReference>
<dbReference type="CDD" id="cd14473">
    <property type="entry name" value="FERM_B-lobe"/>
    <property type="match status" value="1"/>
</dbReference>
<dbReference type="CDD" id="cd13188">
    <property type="entry name" value="FERM_C_PTPN14_PTPN21"/>
    <property type="match status" value="1"/>
</dbReference>
<evidence type="ECO:0000256" key="8">
    <source>
        <dbReference type="ARBA" id="ARBA00022949"/>
    </source>
</evidence>
<dbReference type="InterPro" id="IPR018979">
    <property type="entry name" value="FERM_N"/>
</dbReference>
<dbReference type="PROSITE" id="PS50055">
    <property type="entry name" value="TYR_PHOSPHATASE_PTP"/>
    <property type="match status" value="1"/>
</dbReference>
<dbReference type="GO" id="GO:0009887">
    <property type="term" value="P:animal organ morphogenesis"/>
    <property type="evidence" value="ECO:0007669"/>
    <property type="project" value="UniProtKB-ARBA"/>
</dbReference>
<feature type="domain" description="Tyrosine-protein phosphatase" evidence="11">
    <location>
        <begin position="801"/>
        <end position="1047"/>
    </location>
</feature>
<dbReference type="InterPro" id="IPR041782">
    <property type="entry name" value="PTPN14/21_FERM_C"/>
</dbReference>
<dbReference type="Gene3D" id="3.10.20.90">
    <property type="entry name" value="Phosphatidylinositol 3-kinase Catalytic Subunit, Chain A, domain 1"/>
    <property type="match status" value="1"/>
</dbReference>
<dbReference type="InterPro" id="IPR019748">
    <property type="entry name" value="FERM_central"/>
</dbReference>
<feature type="compositionally biased region" description="Basic residues" evidence="10">
    <location>
        <begin position="701"/>
        <end position="710"/>
    </location>
</feature>
<dbReference type="SUPFAM" id="SSF47031">
    <property type="entry name" value="Second domain of FERM"/>
    <property type="match status" value="1"/>
</dbReference>
<dbReference type="PROSITE" id="PS50056">
    <property type="entry name" value="TYR_PHOSPHATASE_2"/>
    <property type="match status" value="1"/>
</dbReference>
<keyword evidence="6" id="KW-0378">Hydrolase</keyword>
<feature type="region of interest" description="Disordered" evidence="10">
    <location>
        <begin position="678"/>
        <end position="778"/>
    </location>
</feature>
<dbReference type="PRINTS" id="PR00700">
    <property type="entry name" value="PRTYPHPHTASE"/>
</dbReference>
<dbReference type="PANTHER" id="PTHR45706">
    <property type="entry name" value="TYROSINE-PROTEIN PHOSPHATASE"/>
    <property type="match status" value="1"/>
</dbReference>
<dbReference type="InterPro" id="IPR019749">
    <property type="entry name" value="Band_41_domain"/>
</dbReference>
<evidence type="ECO:0000256" key="9">
    <source>
        <dbReference type="ARBA" id="ARBA00023212"/>
    </source>
</evidence>
<keyword evidence="7" id="KW-0904">Protein phosphatase</keyword>
<dbReference type="SUPFAM" id="SSF54236">
    <property type="entry name" value="Ubiquitin-like"/>
    <property type="match status" value="1"/>
</dbReference>
<dbReference type="SUPFAM" id="SSF52799">
    <property type="entry name" value="(Phosphotyrosine protein) phosphatases II"/>
    <property type="match status" value="1"/>
</dbReference>
<dbReference type="Gene3D" id="2.30.29.30">
    <property type="entry name" value="Pleckstrin-homology domain (PH domain)/Phosphotyrosine-binding domain (PTB)"/>
    <property type="match status" value="1"/>
</dbReference>
<evidence type="ECO:0000256" key="7">
    <source>
        <dbReference type="ARBA" id="ARBA00022912"/>
    </source>
</evidence>
<dbReference type="PROSITE" id="PS00383">
    <property type="entry name" value="TYR_PHOSPHATASE_1"/>
    <property type="match status" value="1"/>
</dbReference>
<dbReference type="GO" id="GO:0004725">
    <property type="term" value="F:protein tyrosine phosphatase activity"/>
    <property type="evidence" value="ECO:0007669"/>
    <property type="project" value="UniProtKB-EC"/>
</dbReference>
<name>A0A7T8QUY8_CALRO</name>
<dbReference type="SMART" id="SM00404">
    <property type="entry name" value="PTPc_motif"/>
    <property type="match status" value="1"/>
</dbReference>
<feature type="compositionally biased region" description="Low complexity" evidence="10">
    <location>
        <begin position="486"/>
        <end position="497"/>
    </location>
</feature>
<dbReference type="InterPro" id="IPR018980">
    <property type="entry name" value="FERM_PH-like_C"/>
</dbReference>
<dbReference type="SMART" id="SM01196">
    <property type="entry name" value="FERM_C"/>
    <property type="match status" value="1"/>
</dbReference>
<evidence type="ECO:0000313" key="15">
    <source>
        <dbReference type="Proteomes" id="UP000595437"/>
    </source>
</evidence>
<evidence type="ECO:0000313" key="14">
    <source>
        <dbReference type="EMBL" id="QQP56013.1"/>
    </source>
</evidence>
<dbReference type="SMART" id="SM00194">
    <property type="entry name" value="PTPc"/>
    <property type="match status" value="1"/>
</dbReference>
<dbReference type="EC" id="3.1.3.48" evidence="4"/>
<dbReference type="InterPro" id="IPR000242">
    <property type="entry name" value="PTP_cat"/>
</dbReference>
<keyword evidence="8" id="KW-0965">Cell junction</keyword>
<evidence type="ECO:0000256" key="6">
    <source>
        <dbReference type="ARBA" id="ARBA00022801"/>
    </source>
</evidence>
<keyword evidence="15" id="KW-1185">Reference proteome</keyword>
<dbReference type="SMART" id="SM00295">
    <property type="entry name" value="B41"/>
    <property type="match status" value="1"/>
</dbReference>
<evidence type="ECO:0000256" key="5">
    <source>
        <dbReference type="ARBA" id="ARBA00022490"/>
    </source>
</evidence>
<dbReference type="Gene3D" id="1.20.80.10">
    <property type="match status" value="1"/>
</dbReference>
<dbReference type="GO" id="GO:0071944">
    <property type="term" value="C:cell periphery"/>
    <property type="evidence" value="ECO:0007669"/>
    <property type="project" value="UniProtKB-ARBA"/>
</dbReference>
<dbReference type="Pfam" id="PF09379">
    <property type="entry name" value="FERM_N"/>
    <property type="match status" value="1"/>
</dbReference>
<dbReference type="InterPro" id="IPR000387">
    <property type="entry name" value="Tyr_Pase_dom"/>
</dbReference>
<evidence type="ECO:0000259" key="11">
    <source>
        <dbReference type="PROSITE" id="PS50055"/>
    </source>
</evidence>
<dbReference type="InterPro" id="IPR035963">
    <property type="entry name" value="FERM_2"/>
</dbReference>
<feature type="compositionally biased region" description="Polar residues" evidence="10">
    <location>
        <begin position="689"/>
        <end position="700"/>
    </location>
</feature>
<proteinExistence type="inferred from homology"/>
<keyword evidence="9" id="KW-0206">Cytoskeleton</keyword>
<dbReference type="AlphaFoldDB" id="A0A7T8QUY8"/>
<dbReference type="PANTHER" id="PTHR45706:SF1">
    <property type="entry name" value="PEZ, ISOFORM A"/>
    <property type="match status" value="1"/>
</dbReference>
<comment type="subcellular location">
    <subcellularLocation>
        <location evidence="2">Cell junction</location>
    </subcellularLocation>
    <subcellularLocation>
        <location evidence="1">Cytoplasm</location>
        <location evidence="1">Cytoskeleton</location>
    </subcellularLocation>
</comment>
<gene>
    <name evidence="14" type="ORF">FKW44_000532</name>
</gene>
<dbReference type="GO" id="GO:0070161">
    <property type="term" value="C:anchoring junction"/>
    <property type="evidence" value="ECO:0007669"/>
    <property type="project" value="UniProtKB-SubCell"/>
</dbReference>
<dbReference type="Pfam" id="PF00102">
    <property type="entry name" value="Y_phosphatase"/>
    <property type="match status" value="1"/>
</dbReference>
<dbReference type="InterPro" id="IPR029021">
    <property type="entry name" value="Prot-tyrosine_phosphatase-like"/>
</dbReference>
<feature type="compositionally biased region" description="Polar residues" evidence="10">
    <location>
        <begin position="475"/>
        <end position="485"/>
    </location>
</feature>
<dbReference type="Gene3D" id="3.90.190.10">
    <property type="entry name" value="Protein tyrosine phosphatase superfamily"/>
    <property type="match status" value="1"/>
</dbReference>
<feature type="domain" description="Tyrosine specific protein phosphatases" evidence="12">
    <location>
        <begin position="975"/>
        <end position="1047"/>
    </location>
</feature>
<comment type="similarity">
    <text evidence="3">Belongs to the protein-tyrosine phosphatase family. Non-receptor class subfamily.</text>
</comment>
<sequence>MVDVSGLVMLSVDFRGYNAFLPQAAPFKSSSKQQYNVLSKSVYVLTVELLDNSMLECTLSSESTGRECMNNVCQRLGLLQSDLLGLRYVSKRKSYPKIRWVDLDRLLKKQLDKYASEPPHLYLGVMFYVNDVSLLEDPVTRYHYFLQLKLDVIEGRLRCNYEQAIVLASYSLQAEFGDHEFEKHTADYLRGFPLLPKPMIKQFEDKMPVLTEAIINQHASLRGIAQQLAEVYYVVGAQQLDGYGQECFLAKDNSGSEVLIGASLTGIVIRKGNGISPSFFKWNDITNLVNHKRLFGIEFQNCEYPLQFMFEEAESAKYVWKMCVMQHSFYKQHSSAVDESNELNITLDHYDDSKLIPATQNNNTISHHQELKPSYARSVNDLVDSAASNPSHHHPMDLNKTVPAYRPAPDYETAVKNKLYMAKGGYPIYNNTAPRHPEQQQIFLTQEQPLLQTFNSSCNEERAYLLQQQYSSTPELSLNPMSQNKSSQSFRDSTSTSIMHPRLHTPTTTPLPQPPTPLHLLGYPPTQLLISHPDYCISFVNKEQHKYFGDSSGLVGGSSPDLVSRRNLGLVYSNVSGGSHVSYETNRRQSFSGRSNLVKEEPIYQNQQQIHDLVGDKEPIYQNLLSFENKTEEEEECSSSRRRHQEEIHIDNTVNSGHQGIGGLTNSREDISRISSAIHGKSGSMDESAMSNESFLSGRSNKPKAGRKRWALNFGNKSGSLKSIKSEGGGKGGTERSPGTRSRPSMLAAFSGLTRSRPDLLNNSPPSEEDLLPSLRIASPSKMGKEEIGPYLEGKLLDGEVLREFEMIPKKRESSSFFAASLPENVRRNRFEHVLPYDDNRVKISPSKDNKAGYINASHVNISLKDSNRVYIAAQGPMPETISNFWEMIHQFNVRLIVMLADSRSVVQYWPSKTGSLLELKDFRIVKKSSSDSQSYVTSSLEILHIPSGFKRMLWHSQYTDWSERGIPNDPLRYVAFLEELEALRTHALASEAPSLKASPVLVHCSAGVGRTGVTILSDILLYCVDRNIHVDIPKILAHLRKQRMLM</sequence>
<feature type="region of interest" description="Disordered" evidence="10">
    <location>
        <begin position="475"/>
        <end position="514"/>
    </location>
</feature>